<keyword evidence="2" id="KW-1133">Transmembrane helix</keyword>
<protein>
    <recommendedName>
        <fullName evidence="5">DUF805 domain-containing protein</fullName>
    </recommendedName>
</protein>
<accession>A0ABQ3K3Y9</accession>
<evidence type="ECO:0000313" key="3">
    <source>
        <dbReference type="EMBL" id="GHG01228.1"/>
    </source>
</evidence>
<gene>
    <name evidence="3" type="ORF">GCM10017783_11820</name>
</gene>
<keyword evidence="4" id="KW-1185">Reference proteome</keyword>
<keyword evidence="2" id="KW-0812">Transmembrane</keyword>
<proteinExistence type="predicted"/>
<dbReference type="EMBL" id="BNAL01000011">
    <property type="protein sequence ID" value="GHG01228.1"/>
    <property type="molecule type" value="Genomic_DNA"/>
</dbReference>
<dbReference type="InterPro" id="IPR008523">
    <property type="entry name" value="DUF805"/>
</dbReference>
<feature type="region of interest" description="Disordered" evidence="1">
    <location>
        <begin position="139"/>
        <end position="182"/>
    </location>
</feature>
<dbReference type="RefSeq" id="WP_189642748.1">
    <property type="nucleotide sequence ID" value="NZ_BNAL01000011.1"/>
</dbReference>
<feature type="transmembrane region" description="Helical" evidence="2">
    <location>
        <begin position="73"/>
        <end position="91"/>
    </location>
</feature>
<dbReference type="PANTHER" id="PTHR34980">
    <property type="entry name" value="INNER MEMBRANE PROTEIN-RELATED-RELATED"/>
    <property type="match status" value="1"/>
</dbReference>
<evidence type="ECO:0000313" key="4">
    <source>
        <dbReference type="Proteomes" id="UP000632154"/>
    </source>
</evidence>
<name>A0ABQ3K3Y9_9DEIO</name>
<feature type="transmembrane region" description="Helical" evidence="2">
    <location>
        <begin position="36"/>
        <end position="53"/>
    </location>
</feature>
<dbReference type="PANTHER" id="PTHR34980:SF2">
    <property type="entry name" value="INNER MEMBRANE PROTEIN YHAH-RELATED"/>
    <property type="match status" value="1"/>
</dbReference>
<dbReference type="Proteomes" id="UP000632154">
    <property type="component" value="Unassembled WGS sequence"/>
</dbReference>
<comment type="caution">
    <text evidence="3">The sequence shown here is derived from an EMBL/GenBank/DDBJ whole genome shotgun (WGS) entry which is preliminary data.</text>
</comment>
<sequence length="182" mass="20541">MNSPTEVPARGPLDYLKTALTRDYAKFSGRARRSEFWYFTLFYTLISILAILLDEAFNTYLDGVLRERGAFEAIIQLLLFLPSISVSIRRMHDIGRSGWWVLINFIPLFGALYFIYLATVDSEPQPNKWGPSPKYRAMSGDPFGGHSRQQAVTAQAAPRSTTMGISADTLPTDPEGRKYGRH</sequence>
<feature type="transmembrane region" description="Helical" evidence="2">
    <location>
        <begin position="98"/>
        <end position="118"/>
    </location>
</feature>
<reference evidence="4" key="1">
    <citation type="journal article" date="2019" name="Int. J. Syst. Evol. Microbiol.">
        <title>The Global Catalogue of Microorganisms (GCM) 10K type strain sequencing project: providing services to taxonomists for standard genome sequencing and annotation.</title>
        <authorList>
            <consortium name="The Broad Institute Genomics Platform"/>
            <consortium name="The Broad Institute Genome Sequencing Center for Infectious Disease"/>
            <person name="Wu L."/>
            <person name="Ma J."/>
        </authorList>
    </citation>
    <scope>NUCLEOTIDE SEQUENCE [LARGE SCALE GENOMIC DNA]</scope>
    <source>
        <strain evidence="4">CGMCC 1.18439</strain>
    </source>
</reference>
<evidence type="ECO:0000256" key="1">
    <source>
        <dbReference type="SAM" id="MobiDB-lite"/>
    </source>
</evidence>
<evidence type="ECO:0000256" key="2">
    <source>
        <dbReference type="SAM" id="Phobius"/>
    </source>
</evidence>
<organism evidence="3 4">
    <name type="scientific">Deinococcus piscis</name>
    <dbReference type="NCBI Taxonomy" id="394230"/>
    <lineage>
        <taxon>Bacteria</taxon>
        <taxon>Thermotogati</taxon>
        <taxon>Deinococcota</taxon>
        <taxon>Deinococci</taxon>
        <taxon>Deinococcales</taxon>
        <taxon>Deinococcaceae</taxon>
        <taxon>Deinococcus</taxon>
    </lineage>
</organism>
<keyword evidence="2" id="KW-0472">Membrane</keyword>
<evidence type="ECO:0008006" key="5">
    <source>
        <dbReference type="Google" id="ProtNLM"/>
    </source>
</evidence>
<dbReference type="Pfam" id="PF05656">
    <property type="entry name" value="DUF805"/>
    <property type="match status" value="1"/>
</dbReference>
<feature type="compositionally biased region" description="Polar residues" evidence="1">
    <location>
        <begin position="147"/>
        <end position="164"/>
    </location>
</feature>